<gene>
    <name evidence="1" type="ORF">PAPYR_12068</name>
</gene>
<dbReference type="Proteomes" id="UP001141327">
    <property type="component" value="Unassembled WGS sequence"/>
</dbReference>
<evidence type="ECO:0000313" key="1">
    <source>
        <dbReference type="EMBL" id="KAJ4453438.1"/>
    </source>
</evidence>
<comment type="caution">
    <text evidence="1">The sequence shown here is derived from an EMBL/GenBank/DDBJ whole genome shotgun (WGS) entry which is preliminary data.</text>
</comment>
<name>A0ABQ8U659_9EUKA</name>
<keyword evidence="2" id="KW-1185">Reference proteome</keyword>
<accession>A0ABQ8U659</accession>
<protein>
    <submittedName>
        <fullName evidence="1">Uncharacterized protein</fullName>
    </submittedName>
</protein>
<proteinExistence type="predicted"/>
<dbReference type="EMBL" id="JAPMOS010000260">
    <property type="protein sequence ID" value="KAJ4453438.1"/>
    <property type="molecule type" value="Genomic_DNA"/>
</dbReference>
<reference evidence="1" key="1">
    <citation type="journal article" date="2022" name="bioRxiv">
        <title>Genomics of Preaxostyla Flagellates Illuminates Evolutionary Transitions and the Path Towards Mitochondrial Loss.</title>
        <authorList>
            <person name="Novak L.V.F."/>
            <person name="Treitli S.C."/>
            <person name="Pyrih J."/>
            <person name="Halakuc P."/>
            <person name="Pipaliya S.V."/>
            <person name="Vacek V."/>
            <person name="Brzon O."/>
            <person name="Soukal P."/>
            <person name="Eme L."/>
            <person name="Dacks J.B."/>
            <person name="Karnkowska A."/>
            <person name="Elias M."/>
            <person name="Hampl V."/>
        </authorList>
    </citation>
    <scope>NUCLEOTIDE SEQUENCE</scope>
    <source>
        <strain evidence="1">RCP-MX</strain>
    </source>
</reference>
<sequence>MQEQPQFQRFFGALGSDALRGLFLYLNGVGYQVGGRPPTVAAGEQRIREAGINHDWNITTAEDNRLLRGMRSNANVSEAVGQAKAGNPVFQTLFSHLPPPRAPGAAPQPRVAKAPARQMPQVQINPPLPQQPAPLPAPYQELPASADVGQRMRALRERVEALITLTNNGNISTLKLMSSFG</sequence>
<evidence type="ECO:0000313" key="2">
    <source>
        <dbReference type="Proteomes" id="UP001141327"/>
    </source>
</evidence>
<organism evidence="1 2">
    <name type="scientific">Paratrimastix pyriformis</name>
    <dbReference type="NCBI Taxonomy" id="342808"/>
    <lineage>
        <taxon>Eukaryota</taxon>
        <taxon>Metamonada</taxon>
        <taxon>Preaxostyla</taxon>
        <taxon>Paratrimastigidae</taxon>
        <taxon>Paratrimastix</taxon>
    </lineage>
</organism>